<dbReference type="PANTHER" id="PTHR34700">
    <property type="entry name" value="POTASSIUM BINDING PROTEIN KBP"/>
    <property type="match status" value="1"/>
</dbReference>
<dbReference type="InterPro" id="IPR005158">
    <property type="entry name" value="BTAD"/>
</dbReference>
<evidence type="ECO:0000256" key="2">
    <source>
        <dbReference type="SAM" id="MobiDB-lite"/>
    </source>
</evidence>
<name>A0A101S9T1_9ACTN</name>
<dbReference type="EMBL" id="LMWU01000018">
    <property type="protein sequence ID" value="KUN69966.1"/>
    <property type="molecule type" value="Genomic_DNA"/>
</dbReference>
<sequence length="833" mass="87605">MTAPTGSAPAVPPVTPALRAQAARQRGGYVYAIDPYFDPAGAVPPYGIVGGWSVDHSGQLVSFTHNPKYRPSPVALEFPAPLTALDAAVQRAVTGYGSEAELLAAFRDATLILFAQEGQDGLYTVADDDGSRYIPAFTHPDHTPDAWHQWRQATGHFLAAAGLPVRLNPGHHISLTIPAEAGNGAGAENTGPSSSSPTPSSSTSSPGLPEAFVGAPLLAAGLLAALGRRRRTALWESAMSAEGHRTPEPPQPTGAAADTQDALLVAAAPQAVRDLDRALRGLTAALTAESRSLPTVHAAWLTDSELNLQLAQPAKQPPAPWQPGRNDTFWRIHLADVPAHETDTGAAAPYPGLVSLGTRGRARLLLNLEALPGLVSLTGAQADRTAVLASVAAELATSGWADRMTLTLVGHGAELAEPAPTRVRQVDDIDELLEDMAAETGRRRDALAMVGHDSVLTGRTGLSRDTSWAPHLVLLAARPSKDQAAKLAELAADSGRLGIGYLAATGDKGLPGTSWELEATSDGRLLAPPLGLDLQAQLLPQDQYEAVIRLFADADRSPDPGPPPFRVDLTPSGQPAVYARLVGTYEVIGLDTPDAEHGPLLHEALAMLLLHREGVHPRVLASGLWPRGVTDDVRDVFLARLRTWLGTDPDGSPRLGIGTTGRLTLAPSVVCDLDVLRTLHHEATAGSGSGNPRIRQRLLDDALALARGPLLADRPKGRYTWLSHEVVETQLLLLVADVALALSGHHLEAGNPAPALDALDTALTHAPADERLWNELLRAAHATGDTARLESTAAALVARHHELSGGARGLPPRTEALLDKLLPAWREAQGAAG</sequence>
<dbReference type="PANTHER" id="PTHR34700:SF4">
    <property type="entry name" value="PHAGE-LIKE ELEMENT PBSX PROTEIN XKDP"/>
    <property type="match status" value="1"/>
</dbReference>
<dbReference type="SUPFAM" id="SSF48452">
    <property type="entry name" value="TPR-like"/>
    <property type="match status" value="1"/>
</dbReference>
<evidence type="ECO:0000259" key="3">
    <source>
        <dbReference type="SMART" id="SM01043"/>
    </source>
</evidence>
<dbReference type="AlphaFoldDB" id="A0A101S9T1"/>
<dbReference type="Pfam" id="PF03704">
    <property type="entry name" value="BTAD"/>
    <property type="match status" value="1"/>
</dbReference>
<dbReference type="InterPro" id="IPR009839">
    <property type="entry name" value="SseB_N"/>
</dbReference>
<accession>A0A101S9T1</accession>
<comment type="caution">
    <text evidence="4">The sequence shown here is derived from an EMBL/GenBank/DDBJ whole genome shotgun (WGS) entry which is preliminary data.</text>
</comment>
<dbReference type="InterPro" id="IPR052196">
    <property type="entry name" value="Bact_Kbp"/>
</dbReference>
<protein>
    <recommendedName>
        <fullName evidence="3">Bacterial transcriptional activator domain-containing protein</fullName>
    </recommendedName>
</protein>
<proteinExistence type="predicted"/>
<dbReference type="Gene3D" id="1.25.40.10">
    <property type="entry name" value="Tetratricopeptide repeat domain"/>
    <property type="match status" value="1"/>
</dbReference>
<dbReference type="GO" id="GO:0000160">
    <property type="term" value="P:phosphorelay signal transduction system"/>
    <property type="evidence" value="ECO:0007669"/>
    <property type="project" value="UniProtKB-KW"/>
</dbReference>
<evidence type="ECO:0000313" key="5">
    <source>
        <dbReference type="Proteomes" id="UP000053669"/>
    </source>
</evidence>
<gene>
    <name evidence="4" type="ORF">AQJ46_19680</name>
</gene>
<dbReference type="Pfam" id="PF07179">
    <property type="entry name" value="SseB"/>
    <property type="match status" value="1"/>
</dbReference>
<feature type="region of interest" description="Disordered" evidence="2">
    <location>
        <begin position="176"/>
        <end position="208"/>
    </location>
</feature>
<evidence type="ECO:0000313" key="4">
    <source>
        <dbReference type="EMBL" id="KUN69966.1"/>
    </source>
</evidence>
<feature type="domain" description="Bacterial transcriptional activator" evidence="3">
    <location>
        <begin position="671"/>
        <end position="822"/>
    </location>
</feature>
<keyword evidence="1" id="KW-0902">Two-component regulatory system</keyword>
<reference evidence="4 5" key="1">
    <citation type="submission" date="2015-10" db="EMBL/GenBank/DDBJ databases">
        <title>Draft genome sequence of Streptomyces canus DSM 40017, type strain for the species Streptomyces canus.</title>
        <authorList>
            <person name="Ruckert C."/>
            <person name="Winkler A."/>
            <person name="Kalinowski J."/>
            <person name="Kampfer P."/>
            <person name="Glaeser S."/>
        </authorList>
    </citation>
    <scope>NUCLEOTIDE SEQUENCE [LARGE SCALE GENOMIC DNA]</scope>
    <source>
        <strain evidence="4 5">DSM 40017</strain>
    </source>
</reference>
<dbReference type="InterPro" id="IPR047659">
    <property type="entry name" value="T7SS_assoc"/>
</dbReference>
<dbReference type="STRING" id="58343.AQJ46_19680"/>
<evidence type="ECO:0000256" key="1">
    <source>
        <dbReference type="ARBA" id="ARBA00023012"/>
    </source>
</evidence>
<dbReference type="NCBIfam" id="NF033532">
    <property type="entry name" value="lone7para_assoc"/>
    <property type="match status" value="1"/>
</dbReference>
<dbReference type="Proteomes" id="UP000053669">
    <property type="component" value="Unassembled WGS sequence"/>
</dbReference>
<feature type="region of interest" description="Disordered" evidence="2">
    <location>
        <begin position="238"/>
        <end position="257"/>
    </location>
</feature>
<dbReference type="RefSeq" id="WP_059206808.1">
    <property type="nucleotide sequence ID" value="NZ_KQ948660.1"/>
</dbReference>
<organism evidence="4 5">
    <name type="scientific">Streptomyces canus</name>
    <dbReference type="NCBI Taxonomy" id="58343"/>
    <lineage>
        <taxon>Bacteria</taxon>
        <taxon>Bacillati</taxon>
        <taxon>Actinomycetota</taxon>
        <taxon>Actinomycetes</taxon>
        <taxon>Kitasatosporales</taxon>
        <taxon>Streptomycetaceae</taxon>
        <taxon>Streptomyces</taxon>
        <taxon>Streptomyces aurantiacus group</taxon>
    </lineage>
</organism>
<dbReference type="SMART" id="SM01043">
    <property type="entry name" value="BTAD"/>
    <property type="match status" value="1"/>
</dbReference>
<dbReference type="InterPro" id="IPR011990">
    <property type="entry name" value="TPR-like_helical_dom_sf"/>
</dbReference>
<feature type="compositionally biased region" description="Low complexity" evidence="2">
    <location>
        <begin position="179"/>
        <end position="206"/>
    </location>
</feature>